<proteinExistence type="predicted"/>
<dbReference type="Gene3D" id="2.20.70.10">
    <property type="match status" value="1"/>
</dbReference>
<name>A0A196SJ99_BLAHN</name>
<accession>A0A196SJ99</accession>
<feature type="domain" description="WW" evidence="1">
    <location>
        <begin position="6"/>
        <end position="38"/>
    </location>
</feature>
<dbReference type="EMBL" id="LXWW01000085">
    <property type="protein sequence ID" value="OAO16391.1"/>
    <property type="molecule type" value="Genomic_DNA"/>
</dbReference>
<reference evidence="2 3" key="1">
    <citation type="submission" date="2016-05" db="EMBL/GenBank/DDBJ databases">
        <title>Nuclear genome of Blastocystis sp. subtype 1 NandII.</title>
        <authorList>
            <person name="Gentekaki E."/>
            <person name="Curtis B."/>
            <person name="Stairs C."/>
            <person name="Eme L."/>
            <person name="Herman E."/>
            <person name="Klimes V."/>
            <person name="Arias M.C."/>
            <person name="Elias M."/>
            <person name="Hilliou F."/>
            <person name="Klute M."/>
            <person name="Malik S.-B."/>
            <person name="Pightling A."/>
            <person name="Rachubinski R."/>
            <person name="Salas D."/>
            <person name="Schlacht A."/>
            <person name="Suga H."/>
            <person name="Archibald J."/>
            <person name="Ball S.G."/>
            <person name="Clark G."/>
            <person name="Dacks J."/>
            <person name="Van Der Giezen M."/>
            <person name="Tsaousis A."/>
            <person name="Roger A."/>
        </authorList>
    </citation>
    <scope>NUCLEOTIDE SEQUENCE [LARGE SCALE GENOMIC DNA]</scope>
    <source>
        <strain evidence="3">ATCC 50177 / NandII</strain>
    </source>
</reference>
<gene>
    <name evidence="2" type="ORF">AV274_1922</name>
</gene>
<dbReference type="InterPro" id="IPR036020">
    <property type="entry name" value="WW_dom_sf"/>
</dbReference>
<evidence type="ECO:0000313" key="3">
    <source>
        <dbReference type="Proteomes" id="UP000078348"/>
    </source>
</evidence>
<evidence type="ECO:0000313" key="2">
    <source>
        <dbReference type="EMBL" id="OAO16391.1"/>
    </source>
</evidence>
<organism evidence="2 3">
    <name type="scientific">Blastocystis sp. subtype 1 (strain ATCC 50177 / NandII)</name>
    <dbReference type="NCBI Taxonomy" id="478820"/>
    <lineage>
        <taxon>Eukaryota</taxon>
        <taxon>Sar</taxon>
        <taxon>Stramenopiles</taxon>
        <taxon>Bigyra</taxon>
        <taxon>Opalozoa</taxon>
        <taxon>Opalinata</taxon>
        <taxon>Blastocystidae</taxon>
        <taxon>Blastocystis</taxon>
    </lineage>
</organism>
<dbReference type="PROSITE" id="PS50020">
    <property type="entry name" value="WW_DOMAIN_2"/>
    <property type="match status" value="1"/>
</dbReference>
<dbReference type="AlphaFoldDB" id="A0A196SJ99"/>
<evidence type="ECO:0000259" key="1">
    <source>
        <dbReference type="PROSITE" id="PS50020"/>
    </source>
</evidence>
<protein>
    <recommendedName>
        <fullName evidence="1">WW domain-containing protein</fullName>
    </recommendedName>
</protein>
<dbReference type="Proteomes" id="UP000078348">
    <property type="component" value="Unassembled WGS sequence"/>
</dbReference>
<dbReference type="OrthoDB" id="10541141at2759"/>
<comment type="caution">
    <text evidence="2">The sequence shown here is derived from an EMBL/GenBank/DDBJ whole genome shotgun (WGS) entry which is preliminary data.</text>
</comment>
<sequence>METEHWIRYYTEQGEYESEIPYYYNKETGETQWEEPDEIRFFYYGKRQKREPPRLLSSPTKHLSVCLQEMGVDAISHLKCNSIRELHRFHQETDATLEWTQIANQNNGLLLYVIASQFLNERACYEELVACCEELLLFQASTPIVIPIFLDDQLGGVHRVNQEMESFRDDGFASIAWQFVAKCLEVKEDVFYASDLMVLIDIVTRAVKNENDSLPLKNVWKHILLLIKKSNVWRVNLNRYKEEEM</sequence>
<dbReference type="InterPro" id="IPR001202">
    <property type="entry name" value="WW_dom"/>
</dbReference>
<dbReference type="SUPFAM" id="SSF51045">
    <property type="entry name" value="WW domain"/>
    <property type="match status" value="1"/>
</dbReference>
<dbReference type="CDD" id="cd00201">
    <property type="entry name" value="WW"/>
    <property type="match status" value="1"/>
</dbReference>
<keyword evidence="3" id="KW-1185">Reference proteome</keyword>